<name>A0A1L0B9X2_9ASCO</name>
<proteinExistence type="predicted"/>
<dbReference type="OrthoDB" id="10250120at2759"/>
<dbReference type="Proteomes" id="UP000182334">
    <property type="component" value="Chromosome I"/>
</dbReference>
<dbReference type="Pfam" id="PF03357">
    <property type="entry name" value="Snf7"/>
    <property type="match status" value="1"/>
</dbReference>
<dbReference type="EMBL" id="LT635756">
    <property type="protein sequence ID" value="SGZ48017.1"/>
    <property type="molecule type" value="Genomic_DNA"/>
</dbReference>
<dbReference type="Pfam" id="PF25880">
    <property type="entry name" value="WHD_CHMP7_1st"/>
    <property type="match status" value="1"/>
</dbReference>
<gene>
    <name evidence="2" type="ORF">SAMEA4029010_CIC11G00000000760</name>
</gene>
<dbReference type="InterPro" id="IPR005024">
    <property type="entry name" value="Snf7_fam"/>
</dbReference>
<keyword evidence="1" id="KW-0175">Coiled coil</keyword>
<feature type="coiled-coil region" evidence="1">
    <location>
        <begin position="382"/>
        <end position="440"/>
    </location>
</feature>
<sequence length="514" mass="58218">MASIISQVPGFKESRLRSLYSDFSHLKEVNPEGYDANISAWCDVLDLCLKDHYFQSTITLPGTELASKLADPTYGHPKGLASVLDAEIQNGKYVPWSIYKFSSPEPAWNLKDYFSPMRWVEQKLRTYRIGKFSLLDGKGGVCNDYFINWHILASTGDRLGEKITAEVQSKGTYSAKLLDSDLFMELVKKLDPNLSDLDIQVLLIYLSRDCGKLTVVSDYENARRAFVKVDNSPITEEDFGIIKIKANIRSIQARTDILAERLDKEIPEKIRTLLQRGKNDERLRNVLVQKTYVTKFLNKSLGILSQLNMILDKINDAQTNVSVYDSLRTAKGVLAFFNNQISFADLDKIQLELDEEIAISNELTDALVVTPDMDERAIDDEMEELEREYIERNGAKDTAKNKISEGAKHQTKDEVKENVKNEVNDNIEAVKENNNGSEVEVKKEIKKDPEAVNLESEDPNVVMVDVPRKINQSLAPEDAESKALIDKLLELKLTNLEPSEEKESKNTERLLATD</sequence>
<dbReference type="STRING" id="45354.A0A1L0B9X2"/>
<dbReference type="GO" id="GO:0007034">
    <property type="term" value="P:vacuolar transport"/>
    <property type="evidence" value="ECO:0007669"/>
    <property type="project" value="InterPro"/>
</dbReference>
<keyword evidence="3" id="KW-1185">Reference proteome</keyword>
<evidence type="ECO:0000256" key="1">
    <source>
        <dbReference type="SAM" id="Coils"/>
    </source>
</evidence>
<reference evidence="2 3" key="1">
    <citation type="submission" date="2016-10" db="EMBL/GenBank/DDBJ databases">
        <authorList>
            <person name="de Groot N.N."/>
        </authorList>
    </citation>
    <scope>NUCLEOTIDE SEQUENCE [LARGE SCALE GENOMIC DNA]</scope>
    <source>
        <strain evidence="2 3">CBS 141442</strain>
    </source>
</reference>
<accession>A0A1L0B9X2</accession>
<dbReference type="AlphaFoldDB" id="A0A1L0B9X2"/>
<evidence type="ECO:0000313" key="3">
    <source>
        <dbReference type="Proteomes" id="UP000182334"/>
    </source>
</evidence>
<protein>
    <submittedName>
        <fullName evidence="2">CIC11C00000000760</fullName>
    </submittedName>
</protein>
<organism evidence="2 3">
    <name type="scientific">Sungouiella intermedia</name>
    <dbReference type="NCBI Taxonomy" id="45354"/>
    <lineage>
        <taxon>Eukaryota</taxon>
        <taxon>Fungi</taxon>
        <taxon>Dikarya</taxon>
        <taxon>Ascomycota</taxon>
        <taxon>Saccharomycotina</taxon>
        <taxon>Pichiomycetes</taxon>
        <taxon>Metschnikowiaceae</taxon>
        <taxon>Sungouiella</taxon>
    </lineage>
</organism>
<evidence type="ECO:0000313" key="2">
    <source>
        <dbReference type="EMBL" id="SGZ48017.1"/>
    </source>
</evidence>